<evidence type="ECO:0000313" key="2">
    <source>
        <dbReference type="EMBL" id="TDL42497.1"/>
    </source>
</evidence>
<feature type="compositionally biased region" description="Low complexity" evidence="1">
    <location>
        <begin position="272"/>
        <end position="281"/>
    </location>
</feature>
<dbReference type="GeneID" id="64347977"/>
<feature type="compositionally biased region" description="Basic and acidic residues" evidence="1">
    <location>
        <begin position="46"/>
        <end position="56"/>
    </location>
</feature>
<feature type="compositionally biased region" description="Low complexity" evidence="1">
    <location>
        <begin position="249"/>
        <end position="264"/>
    </location>
</feature>
<evidence type="ECO:0000313" key="3">
    <source>
        <dbReference type="Proteomes" id="UP000295163"/>
    </source>
</evidence>
<feature type="region of interest" description="Disordered" evidence="1">
    <location>
        <begin position="185"/>
        <end position="421"/>
    </location>
</feature>
<dbReference type="RefSeq" id="WP_133410605.1">
    <property type="nucleotide sequence ID" value="NZ_SMZT01000004.1"/>
</dbReference>
<feature type="region of interest" description="Disordered" evidence="1">
    <location>
        <begin position="112"/>
        <end position="139"/>
    </location>
</feature>
<dbReference type="EMBL" id="SMZT01000004">
    <property type="protein sequence ID" value="TDL42497.1"/>
    <property type="molecule type" value="Genomic_DNA"/>
</dbReference>
<protein>
    <submittedName>
        <fullName evidence="2">Uncharacterized protein</fullName>
    </submittedName>
</protein>
<gene>
    <name evidence="2" type="ORF">E2R59_11175</name>
</gene>
<comment type="caution">
    <text evidence="2">The sequence shown here is derived from an EMBL/GenBank/DDBJ whole genome shotgun (WGS) entry which is preliminary data.</text>
</comment>
<evidence type="ECO:0000256" key="1">
    <source>
        <dbReference type="SAM" id="MobiDB-lite"/>
    </source>
</evidence>
<proteinExistence type="predicted"/>
<accession>A0A4R5YE72</accession>
<feature type="compositionally biased region" description="Basic and acidic residues" evidence="1">
    <location>
        <begin position="19"/>
        <end position="32"/>
    </location>
</feature>
<sequence length="578" mass="60883">MRTRSEGWVQLGLRGIFRKNTEDSTPRHETGRPEQPAGPTAGPDTGAREAGQDGGDRGTGSRGPDGHGHEEHGPGEARPLPDRGPLPFLVDRLTSRGADRAVLTLVQRGNTMTHQTQQSVGDADPSVESGTVDQDSPLFDPVADLYSEAMSSPRGAWQNARIEVGPEQDGFRPVVTTYGFADGSEDVRTWRSGRPTPGAAAGTRSAAETNSAEDRPAGERPTGDRSDDERHAAGTGAASEPTGPAAEHSAGGVPAVAAAAAAGGAAAGGTGSSAAGAARGPVPEPTDGPVSAQSADPAAEPTTEPSTGAEPVPGTAPATEAPAAGREQDEHRTADREATAHDVPDHGAAQHEVPDHVDHEEWHEDVEPAAPTGAAAATAAAAAAGTAAGDDHDSSAPETAVSTDVSPSYRAPAGVQDRPSQDKLAEGNLVLKEVDVLRRLADAQRRLFGEDGTAMDVSTVLVRVRALGTYYDALTHVRKNGFWDQRRTFDLVPEELLHVQELKDESYVEGNGAPLAMMFRFRPGIPPEVSFDYADEEAFVRYEDRLPAQNYLEELRMYPRTGAHIPQHMNEALQDWNY</sequence>
<feature type="compositionally biased region" description="Basic and acidic residues" evidence="1">
    <location>
        <begin position="326"/>
        <end position="366"/>
    </location>
</feature>
<feature type="compositionally biased region" description="Basic and acidic residues" evidence="1">
    <location>
        <begin position="212"/>
        <end position="232"/>
    </location>
</feature>
<name>A0A4R5YE72_KOCRO</name>
<feature type="region of interest" description="Disordered" evidence="1">
    <location>
        <begin position="1"/>
        <end position="91"/>
    </location>
</feature>
<reference evidence="2 3" key="1">
    <citation type="submission" date="2019-03" db="EMBL/GenBank/DDBJ databases">
        <title>Genome Sequencing and Assembly of Various Microbes Isolated from Partially Reclaimed Soil and Acid Mine Drainage (AMD) Site.</title>
        <authorList>
            <person name="Steinbock B."/>
            <person name="Bechtold R."/>
            <person name="Sevigny J.L."/>
            <person name="Thomas D."/>
            <person name="Cuthill L.R."/>
            <person name="Aveiro Johannsen E.J."/>
            <person name="Thomas K."/>
            <person name="Ghosh A."/>
        </authorList>
    </citation>
    <scope>NUCLEOTIDE SEQUENCE [LARGE SCALE GENOMIC DNA]</scope>
    <source>
        <strain evidence="2 3">S-A3</strain>
    </source>
</reference>
<dbReference type="AlphaFoldDB" id="A0A4R5YE72"/>
<feature type="compositionally biased region" description="Polar residues" evidence="1">
    <location>
        <begin position="396"/>
        <end position="406"/>
    </location>
</feature>
<dbReference type="Proteomes" id="UP000295163">
    <property type="component" value="Unassembled WGS sequence"/>
</dbReference>
<feature type="compositionally biased region" description="Low complexity" evidence="1">
    <location>
        <begin position="307"/>
        <end position="325"/>
    </location>
</feature>
<feature type="compositionally biased region" description="Basic and acidic residues" evidence="1">
    <location>
        <begin position="64"/>
        <end position="81"/>
    </location>
</feature>
<organism evidence="2 3">
    <name type="scientific">Kocuria rosea</name>
    <name type="common">Deinococcus erythromyxa</name>
    <name type="synonym">Micrococcus rubens</name>
    <dbReference type="NCBI Taxonomy" id="1275"/>
    <lineage>
        <taxon>Bacteria</taxon>
        <taxon>Bacillati</taxon>
        <taxon>Actinomycetota</taxon>
        <taxon>Actinomycetes</taxon>
        <taxon>Micrococcales</taxon>
        <taxon>Micrococcaceae</taxon>
        <taxon>Kocuria</taxon>
    </lineage>
</organism>
<feature type="compositionally biased region" description="Low complexity" evidence="1">
    <location>
        <begin position="368"/>
        <end position="388"/>
    </location>
</feature>